<feature type="non-terminal residue" evidence="1">
    <location>
        <position position="18"/>
    </location>
</feature>
<proteinExistence type="predicted"/>
<evidence type="ECO:0000313" key="2">
    <source>
        <dbReference type="Proteomes" id="UP000593578"/>
    </source>
</evidence>
<name>A0A7J8Q437_GOSRA</name>
<evidence type="ECO:0000313" key="1">
    <source>
        <dbReference type="EMBL" id="MBA0596314.1"/>
    </source>
</evidence>
<protein>
    <submittedName>
        <fullName evidence="1">Uncharacterized protein</fullName>
    </submittedName>
</protein>
<dbReference type="Proteomes" id="UP000593578">
    <property type="component" value="Unassembled WGS sequence"/>
</dbReference>
<dbReference type="AlphaFoldDB" id="A0A7J8Q437"/>
<reference evidence="1 2" key="1">
    <citation type="journal article" date="2019" name="Genome Biol. Evol.">
        <title>Insights into the evolution of the New World diploid cottons (Gossypium, subgenus Houzingenia) based on genome sequencing.</title>
        <authorList>
            <person name="Grover C.E."/>
            <person name="Arick M.A. 2nd"/>
            <person name="Thrash A."/>
            <person name="Conover J.L."/>
            <person name="Sanders W.S."/>
            <person name="Peterson D.G."/>
            <person name="Frelichowski J.E."/>
            <person name="Scheffler J.A."/>
            <person name="Scheffler B.E."/>
            <person name="Wendel J.F."/>
        </authorList>
    </citation>
    <scope>NUCLEOTIDE SEQUENCE [LARGE SCALE GENOMIC DNA]</scope>
    <source>
        <strain evidence="1">8</strain>
        <tissue evidence="1">Leaf</tissue>
    </source>
</reference>
<dbReference type="EMBL" id="JABEZZ010000009">
    <property type="protein sequence ID" value="MBA0596314.1"/>
    <property type="molecule type" value="Genomic_DNA"/>
</dbReference>
<accession>A0A7J8Q437</accession>
<comment type="caution">
    <text evidence="1">The sequence shown here is derived from an EMBL/GenBank/DDBJ whole genome shotgun (WGS) entry which is preliminary data.</text>
</comment>
<gene>
    <name evidence="1" type="ORF">Gorai_013140</name>
</gene>
<sequence>MEALKDYKVKKIVVWGMD</sequence>
<organism evidence="1 2">
    <name type="scientific">Gossypium raimondii</name>
    <name type="common">Peruvian cotton</name>
    <name type="synonym">Gossypium klotzschianum subsp. raimondii</name>
    <dbReference type="NCBI Taxonomy" id="29730"/>
    <lineage>
        <taxon>Eukaryota</taxon>
        <taxon>Viridiplantae</taxon>
        <taxon>Streptophyta</taxon>
        <taxon>Embryophyta</taxon>
        <taxon>Tracheophyta</taxon>
        <taxon>Spermatophyta</taxon>
        <taxon>Magnoliopsida</taxon>
        <taxon>eudicotyledons</taxon>
        <taxon>Gunneridae</taxon>
        <taxon>Pentapetalae</taxon>
        <taxon>rosids</taxon>
        <taxon>malvids</taxon>
        <taxon>Malvales</taxon>
        <taxon>Malvaceae</taxon>
        <taxon>Malvoideae</taxon>
        <taxon>Gossypium</taxon>
    </lineage>
</organism>